<evidence type="ECO:0008006" key="4">
    <source>
        <dbReference type="Google" id="ProtNLM"/>
    </source>
</evidence>
<reference evidence="2 3" key="1">
    <citation type="submission" date="2024-02" db="EMBL/GenBank/DDBJ databases">
        <authorList>
            <person name="Chen Y."/>
            <person name="Shah S."/>
            <person name="Dougan E. K."/>
            <person name="Thang M."/>
            <person name="Chan C."/>
        </authorList>
    </citation>
    <scope>NUCLEOTIDE SEQUENCE [LARGE SCALE GENOMIC DNA]</scope>
</reference>
<protein>
    <recommendedName>
        <fullName evidence="4">Calmodulin</fullName>
    </recommendedName>
</protein>
<gene>
    <name evidence="2" type="ORF">CCMP2556_LOCUS38151</name>
</gene>
<dbReference type="InterPro" id="IPR011992">
    <property type="entry name" value="EF-hand-dom_pair"/>
</dbReference>
<dbReference type="SUPFAM" id="SSF47473">
    <property type="entry name" value="EF-hand"/>
    <property type="match status" value="1"/>
</dbReference>
<name>A0ABP0PR89_9DINO</name>
<proteinExistence type="predicted"/>
<keyword evidence="3" id="KW-1185">Reference proteome</keyword>
<feature type="region of interest" description="Disordered" evidence="1">
    <location>
        <begin position="559"/>
        <end position="589"/>
    </location>
</feature>
<dbReference type="InterPro" id="IPR025663">
    <property type="entry name" value="AKAP_28"/>
</dbReference>
<comment type="caution">
    <text evidence="2">The sequence shown here is derived from an EMBL/GenBank/DDBJ whole genome shotgun (WGS) entry which is preliminary data.</text>
</comment>
<evidence type="ECO:0000313" key="3">
    <source>
        <dbReference type="Proteomes" id="UP001642484"/>
    </source>
</evidence>
<organism evidence="2 3">
    <name type="scientific">Durusdinium trenchii</name>
    <dbReference type="NCBI Taxonomy" id="1381693"/>
    <lineage>
        <taxon>Eukaryota</taxon>
        <taxon>Sar</taxon>
        <taxon>Alveolata</taxon>
        <taxon>Dinophyceae</taxon>
        <taxon>Suessiales</taxon>
        <taxon>Symbiodiniaceae</taxon>
        <taxon>Durusdinium</taxon>
    </lineage>
</organism>
<feature type="region of interest" description="Disordered" evidence="1">
    <location>
        <begin position="700"/>
        <end position="729"/>
    </location>
</feature>
<dbReference type="Pfam" id="PF14469">
    <property type="entry name" value="AKAP28"/>
    <property type="match status" value="1"/>
</dbReference>
<sequence>MREELSRSTVVGGVRVDAAIQQVEDELSKWQCNKYTHITRAVQMLEQKAGHCQVIKLETIFSRPAQDCPVPVAVVFVYFHLDTSTGALTYQFEEENVQHEVSGQSLAPGMYECWLDRIIGDKLQVRQLHDLATSFEQTRLVPPPHIEEAEASSGWTALVSEETCSPRTFMLVGTSHSNLPVTVEDASGPHAPGHVAADVAAVPSAGAGVPVAPAEDPAVELDLSTLLANIFDAADEENELELRHKEVADLLYATPLGLTDWDIKLLLTRATEFETGRIEYQPFVSAAPEIIEGLRQRRSAFESRKVADAAPVTMEAIELCFGEEIEEVARTMREAFGQHDPASQGTLTRHEFRSCLMSKMERLSLQEVQMLMQMCREDEQGNVLVYEEFPMLLQQLRIETRHLISWLIWGLVFLKTTTLPIGWSLSTIRPDALHNALVETDVGALRIHLILLARRMGLPSDNILPVWDLRKILLAADQLCLSRMQIHVILSIVHPDEHGDVEFGYFLRVCCTVIPWMFDTNAFAEKAATIAKEKADALAKQDRMGESLELEELQGLSSSLANKKRGMDEDGMQRSEDQEDQQQNAPDRDAVEKSLIHVGTQADDKHRNPPTLEVRKFLEAMKQESEKCQLSEAELRGFVAEAEIDAGGDVAYVDHIKTWVPILFELRKSIIYDGILAMEWGPSSEELVNLSAYEAQFPLHAPGAETGEDRKKRRQTRGLKSGDWGEDGG</sequence>
<feature type="compositionally biased region" description="Basic and acidic residues" evidence="1">
    <location>
        <begin position="565"/>
        <end position="576"/>
    </location>
</feature>
<evidence type="ECO:0000256" key="1">
    <source>
        <dbReference type="SAM" id="MobiDB-lite"/>
    </source>
</evidence>
<dbReference type="EMBL" id="CAXAMN010023395">
    <property type="protein sequence ID" value="CAK9077379.1"/>
    <property type="molecule type" value="Genomic_DNA"/>
</dbReference>
<accession>A0ABP0PR89</accession>
<dbReference type="Proteomes" id="UP001642484">
    <property type="component" value="Unassembled WGS sequence"/>
</dbReference>
<dbReference type="Gene3D" id="1.10.238.10">
    <property type="entry name" value="EF-hand"/>
    <property type="match status" value="1"/>
</dbReference>
<evidence type="ECO:0000313" key="2">
    <source>
        <dbReference type="EMBL" id="CAK9077379.1"/>
    </source>
</evidence>